<dbReference type="NCBIfam" id="TIGR03012">
    <property type="entry name" value="sulf_tusD_dsrE"/>
    <property type="match status" value="1"/>
</dbReference>
<keyword evidence="6" id="KW-1185">Reference proteome</keyword>
<dbReference type="Proteomes" id="UP000199588">
    <property type="component" value="Unassembled WGS sequence"/>
</dbReference>
<evidence type="ECO:0000256" key="2">
    <source>
        <dbReference type="ARBA" id="ARBA00007067"/>
    </source>
</evidence>
<gene>
    <name evidence="5" type="ORF">SAMN02910354_01341</name>
</gene>
<dbReference type="Gene3D" id="3.40.1260.10">
    <property type="entry name" value="DsrEFH-like"/>
    <property type="match status" value="1"/>
</dbReference>
<dbReference type="InterPro" id="IPR027396">
    <property type="entry name" value="DsrEFH-like"/>
</dbReference>
<dbReference type="InterPro" id="IPR003787">
    <property type="entry name" value="Sulphur_relay_DsrE/F-like"/>
</dbReference>
<accession>A0A1G5CUP6</accession>
<dbReference type="SUPFAM" id="SSF75169">
    <property type="entry name" value="DsrEFH-like"/>
    <property type="match status" value="1"/>
</dbReference>
<evidence type="ECO:0000313" key="5">
    <source>
        <dbReference type="EMBL" id="SCY05978.1"/>
    </source>
</evidence>
<dbReference type="NCBIfam" id="NF001237">
    <property type="entry name" value="PRK00207.1"/>
    <property type="match status" value="1"/>
</dbReference>
<evidence type="ECO:0000256" key="4">
    <source>
        <dbReference type="ARBA" id="ARBA00022679"/>
    </source>
</evidence>
<reference evidence="5 6" key="1">
    <citation type="submission" date="2016-10" db="EMBL/GenBank/DDBJ databases">
        <authorList>
            <person name="Varghese N."/>
            <person name="Submissions S."/>
        </authorList>
    </citation>
    <scope>NUCLEOTIDE SEQUENCE [LARGE SCALE GENOMIC DNA]</scope>
    <source>
        <strain evidence="5 6">DSM 22022</strain>
    </source>
</reference>
<comment type="caution">
    <text evidence="5">The sequence shown here is derived from an EMBL/GenBank/DDBJ whole genome shotgun (WGS) entry which is preliminary data.</text>
</comment>
<dbReference type="Pfam" id="PF02635">
    <property type="entry name" value="DsrE"/>
    <property type="match status" value="1"/>
</dbReference>
<evidence type="ECO:0000256" key="3">
    <source>
        <dbReference type="ARBA" id="ARBA00022490"/>
    </source>
</evidence>
<name>A0A1G5CUP6_9PAST</name>
<dbReference type="PANTHER" id="PTHR34874">
    <property type="entry name" value="PROTEIN YCHN"/>
    <property type="match status" value="1"/>
</dbReference>
<comment type="subcellular location">
    <subcellularLocation>
        <location evidence="1">Cytoplasm</location>
    </subcellularLocation>
</comment>
<keyword evidence="3" id="KW-0963">Cytoplasm</keyword>
<evidence type="ECO:0000256" key="1">
    <source>
        <dbReference type="ARBA" id="ARBA00004496"/>
    </source>
</evidence>
<dbReference type="PANTHER" id="PTHR34874:SF3">
    <property type="entry name" value="SULFURTRANSFERASE TUSD"/>
    <property type="match status" value="1"/>
</dbReference>
<dbReference type="EMBL" id="FMUQ01000009">
    <property type="protein sequence ID" value="SCY05978.1"/>
    <property type="molecule type" value="Genomic_DNA"/>
</dbReference>
<dbReference type="RefSeq" id="WP_090655441.1">
    <property type="nucleotide sequence ID" value="NZ_CP015031.1"/>
</dbReference>
<sequence length="126" mass="13944">MRYVLSVRQPVYGSQGAYLAYQFAQELIRQGHLISQIFFSQEGVSNGNGLVYPANDEFNLVKAWQTFSKKHNVPLHLCIAASQRRGVVDKLTALDPAQTNLAEGFVLAGLGEFSKAMLEADRVITL</sequence>
<evidence type="ECO:0000313" key="6">
    <source>
        <dbReference type="Proteomes" id="UP000199588"/>
    </source>
</evidence>
<dbReference type="InterPro" id="IPR017463">
    <property type="entry name" value="Sulphur_relay_TusD/DsrE"/>
</dbReference>
<keyword evidence="4" id="KW-0808">Transferase</keyword>
<organism evidence="5 6">
    <name type="scientific">Basfia succiniciproducens</name>
    <dbReference type="NCBI Taxonomy" id="653940"/>
    <lineage>
        <taxon>Bacteria</taxon>
        <taxon>Pseudomonadati</taxon>
        <taxon>Pseudomonadota</taxon>
        <taxon>Gammaproteobacteria</taxon>
        <taxon>Pasteurellales</taxon>
        <taxon>Pasteurellaceae</taxon>
        <taxon>Basfia</taxon>
    </lineage>
</organism>
<protein>
    <submittedName>
        <fullName evidence="5">tRNA 2-thiouridine synthesizing protein D</fullName>
    </submittedName>
</protein>
<comment type="similarity">
    <text evidence="2">Belongs to the DsrE/TusD family.</text>
</comment>
<proteinExistence type="inferred from homology"/>